<feature type="transmembrane region" description="Helical" evidence="2">
    <location>
        <begin position="7"/>
        <end position="29"/>
    </location>
</feature>
<organism evidence="3 4">
    <name type="scientific">Ensete ventricosum</name>
    <name type="common">Abyssinian banana</name>
    <name type="synonym">Musa ensete</name>
    <dbReference type="NCBI Taxonomy" id="4639"/>
    <lineage>
        <taxon>Eukaryota</taxon>
        <taxon>Viridiplantae</taxon>
        <taxon>Streptophyta</taxon>
        <taxon>Embryophyta</taxon>
        <taxon>Tracheophyta</taxon>
        <taxon>Spermatophyta</taxon>
        <taxon>Magnoliopsida</taxon>
        <taxon>Liliopsida</taxon>
        <taxon>Zingiberales</taxon>
        <taxon>Musaceae</taxon>
        <taxon>Ensete</taxon>
    </lineage>
</organism>
<keyword evidence="2" id="KW-1133">Transmembrane helix</keyword>
<evidence type="ECO:0000256" key="2">
    <source>
        <dbReference type="SAM" id="Phobius"/>
    </source>
</evidence>
<accession>A0A426YW77</accession>
<sequence>IILQKWLGVGTAAVASSVCRGCLAGWVMIQDSAWEMGYWSGGAPVRKKSPSSGRQPIPARRPSRVGSRRDPSDGRVNLVVPFSIPMPRKSAGAFIVSVVDHSYLVALLFLWPTMRSYPSTTLVIHVVRRAFAGRGVDPTCVRSAVRPLTPPILASGQLPVSRRPRRRASCLKNYLENIKVLKQGVKRGEEAITSPEDLNYPKTKYRLECGWTQRSVMVS</sequence>
<feature type="non-terminal residue" evidence="3">
    <location>
        <position position="1"/>
    </location>
</feature>
<evidence type="ECO:0000313" key="4">
    <source>
        <dbReference type="Proteomes" id="UP000287651"/>
    </source>
</evidence>
<protein>
    <submittedName>
        <fullName evidence="3">Uncharacterized protein</fullName>
    </submittedName>
</protein>
<proteinExistence type="predicted"/>
<evidence type="ECO:0000313" key="3">
    <source>
        <dbReference type="EMBL" id="RRT55987.1"/>
    </source>
</evidence>
<name>A0A426YW77_ENSVE</name>
<keyword evidence="2" id="KW-0472">Membrane</keyword>
<evidence type="ECO:0000256" key="1">
    <source>
        <dbReference type="SAM" id="MobiDB-lite"/>
    </source>
</evidence>
<keyword evidence="2" id="KW-0812">Transmembrane</keyword>
<dbReference type="EMBL" id="AMZH03009828">
    <property type="protein sequence ID" value="RRT55987.1"/>
    <property type="molecule type" value="Genomic_DNA"/>
</dbReference>
<dbReference type="AlphaFoldDB" id="A0A426YW77"/>
<feature type="transmembrane region" description="Helical" evidence="2">
    <location>
        <begin position="91"/>
        <end position="111"/>
    </location>
</feature>
<gene>
    <name evidence="3" type="ORF">B296_00043569</name>
</gene>
<dbReference type="Proteomes" id="UP000287651">
    <property type="component" value="Unassembled WGS sequence"/>
</dbReference>
<comment type="caution">
    <text evidence="3">The sequence shown here is derived from an EMBL/GenBank/DDBJ whole genome shotgun (WGS) entry which is preliminary data.</text>
</comment>
<feature type="region of interest" description="Disordered" evidence="1">
    <location>
        <begin position="44"/>
        <end position="72"/>
    </location>
</feature>
<reference evidence="3 4" key="1">
    <citation type="journal article" date="2014" name="Agronomy (Basel)">
        <title>A Draft Genome Sequence for Ensete ventricosum, the Drought-Tolerant Tree Against Hunger.</title>
        <authorList>
            <person name="Harrison J."/>
            <person name="Moore K.A."/>
            <person name="Paszkiewicz K."/>
            <person name="Jones T."/>
            <person name="Grant M."/>
            <person name="Ambacheew D."/>
            <person name="Muzemil S."/>
            <person name="Studholme D.J."/>
        </authorList>
    </citation>
    <scope>NUCLEOTIDE SEQUENCE [LARGE SCALE GENOMIC DNA]</scope>
</reference>